<evidence type="ECO:0000256" key="5">
    <source>
        <dbReference type="ARBA" id="ARBA00022597"/>
    </source>
</evidence>
<evidence type="ECO:0000256" key="11">
    <source>
        <dbReference type="ARBA" id="ARBA00023136"/>
    </source>
</evidence>
<evidence type="ECO:0000256" key="14">
    <source>
        <dbReference type="ARBA" id="ARBA00023288"/>
    </source>
</evidence>
<dbReference type="OrthoDB" id="9793939at2"/>
<evidence type="ECO:0000259" key="16">
    <source>
        <dbReference type="Pfam" id="PF02563"/>
    </source>
</evidence>
<dbReference type="Gene3D" id="3.10.560.10">
    <property type="entry name" value="Outer membrane lipoprotein wza domain like"/>
    <property type="match status" value="4"/>
</dbReference>
<proteinExistence type="inferred from homology"/>
<dbReference type="Proteomes" id="UP000010367">
    <property type="component" value="Chromosome"/>
</dbReference>
<name>K9TIS9_9CYAN</name>
<evidence type="ECO:0000259" key="18">
    <source>
        <dbReference type="Pfam" id="PF22461"/>
    </source>
</evidence>
<dbReference type="KEGG" id="oac:Oscil6304_2673"/>
<evidence type="ECO:0000256" key="1">
    <source>
        <dbReference type="ARBA" id="ARBA00004571"/>
    </source>
</evidence>
<keyword evidence="8" id="KW-0625">Polysaccharide transport</keyword>
<evidence type="ECO:0000256" key="2">
    <source>
        <dbReference type="ARBA" id="ARBA00009450"/>
    </source>
</evidence>
<feature type="domain" description="Polysaccharide export protein N-terminal" evidence="16">
    <location>
        <begin position="31"/>
        <end position="105"/>
    </location>
</feature>
<keyword evidence="7" id="KW-0732">Signal</keyword>
<keyword evidence="14" id="KW-0449">Lipoprotein</keyword>
<dbReference type="PANTHER" id="PTHR33619:SF3">
    <property type="entry name" value="POLYSACCHARIDE EXPORT PROTEIN GFCE-RELATED"/>
    <property type="match status" value="1"/>
</dbReference>
<keyword evidence="10" id="KW-0626">Porin</keyword>
<feature type="domain" description="Soluble ligand binding" evidence="17">
    <location>
        <begin position="253"/>
        <end position="293"/>
    </location>
</feature>
<dbReference type="Pfam" id="PF10531">
    <property type="entry name" value="SLBB"/>
    <property type="match status" value="2"/>
</dbReference>
<sequence>MVITASSQVEAQVTPTGQSPGSANLNPGSLPATSSYIMGGGDLIRIDNFQIPEYSGEYLLPPDGVINLPEVGSVSLQGLTLEQANDRITALYNQILRRPRIAVKLLRPRALTIVVAGEVNTPGSYIISREDQRFPGLRAPTVTDVIELAGGVTQEADMTVVEVRRTQGGNAEQVIRIDLWQFLQQGSREQNISLLDGDTIIVPTAANVSMIQSREVATSSLAIDLAAPRTVAVVGEVTQPGVYVVLGGDIESIRVPSGLPTVTRALELAGGTTLTADISQIQVRRPTRTGGERIFDVDLWQLLQNGDLSQDLILQDGDTIIIPTAREVNPQLAQQLGSAKFGMDLTTPRTVVVVGEVNRPGSYIVFGGEAPANRTPVGLPTVTRAIQLAGGITPDADLRRIQIRRPTQTGGQQVFTANLWQLLQVGDFSQDQILQEGDTIFIPTASEISTAEAQTLASASIAPANIQVYVVGPTGDPRFFTPTALEVSSSTSLNQALFAAGGLDNPRAQGTSVELIRLKPNGTVSQKIVTLDFSAQINDVTNPLLRNNDIIVVSRSGATRFSDGLQNALGSIVTLRQVFEGPMQALRFLEMLGIIRLPEE</sequence>
<evidence type="ECO:0000313" key="19">
    <source>
        <dbReference type="EMBL" id="AFY82283.1"/>
    </source>
</evidence>
<dbReference type="GO" id="GO:0006811">
    <property type="term" value="P:monoatomic ion transport"/>
    <property type="evidence" value="ECO:0007669"/>
    <property type="project" value="UniProtKB-KW"/>
</dbReference>
<reference evidence="19 20" key="1">
    <citation type="submission" date="2012-06" db="EMBL/GenBank/DDBJ databases">
        <title>Finished chromosome of genome of Oscillatoria acuminata PCC 6304.</title>
        <authorList>
            <consortium name="US DOE Joint Genome Institute"/>
            <person name="Gugger M."/>
            <person name="Coursin T."/>
            <person name="Rippka R."/>
            <person name="Tandeau De Marsac N."/>
            <person name="Huntemann M."/>
            <person name="Wei C.-L."/>
            <person name="Han J."/>
            <person name="Detter J.C."/>
            <person name="Han C."/>
            <person name="Tapia R."/>
            <person name="Davenport K."/>
            <person name="Daligault H."/>
            <person name="Erkkila T."/>
            <person name="Gu W."/>
            <person name="Munk A.C.C."/>
            <person name="Teshima H."/>
            <person name="Xu Y."/>
            <person name="Chain P."/>
            <person name="Chen A."/>
            <person name="Krypides N."/>
            <person name="Mavromatis K."/>
            <person name="Markowitz V."/>
            <person name="Szeto E."/>
            <person name="Ivanova N."/>
            <person name="Mikhailova N."/>
            <person name="Ovchinnikova G."/>
            <person name="Pagani I."/>
            <person name="Pati A."/>
            <person name="Goodwin L."/>
            <person name="Peters L."/>
            <person name="Pitluck S."/>
            <person name="Woyke T."/>
            <person name="Kerfeld C."/>
        </authorList>
    </citation>
    <scope>NUCLEOTIDE SEQUENCE [LARGE SCALE GENOMIC DNA]</scope>
    <source>
        <strain evidence="19 20">PCC 6304</strain>
    </source>
</reference>
<dbReference type="eggNOG" id="COG1596">
    <property type="taxonomic scope" value="Bacteria"/>
</dbReference>
<comment type="subcellular location">
    <subcellularLocation>
        <location evidence="1">Cell outer membrane</location>
        <topology evidence="1">Multi-pass membrane protein</topology>
    </subcellularLocation>
</comment>
<evidence type="ECO:0000256" key="6">
    <source>
        <dbReference type="ARBA" id="ARBA00022692"/>
    </source>
</evidence>
<dbReference type="PANTHER" id="PTHR33619">
    <property type="entry name" value="POLYSACCHARIDE EXPORT PROTEIN GFCE-RELATED"/>
    <property type="match status" value="1"/>
</dbReference>
<evidence type="ECO:0000256" key="15">
    <source>
        <dbReference type="SAM" id="MobiDB-lite"/>
    </source>
</evidence>
<dbReference type="EMBL" id="CP003607">
    <property type="protein sequence ID" value="AFY82283.1"/>
    <property type="molecule type" value="Genomic_DNA"/>
</dbReference>
<evidence type="ECO:0000313" key="20">
    <source>
        <dbReference type="Proteomes" id="UP000010367"/>
    </source>
</evidence>
<evidence type="ECO:0000256" key="12">
    <source>
        <dbReference type="ARBA" id="ARBA00023139"/>
    </source>
</evidence>
<dbReference type="Pfam" id="PF02563">
    <property type="entry name" value="Poly_export"/>
    <property type="match status" value="1"/>
</dbReference>
<keyword evidence="20" id="KW-1185">Reference proteome</keyword>
<protein>
    <submittedName>
        <fullName evidence="19">Periplasmic protein involved in polysaccharide export</fullName>
    </submittedName>
</protein>
<keyword evidence="6" id="KW-0812">Transmembrane</keyword>
<evidence type="ECO:0000256" key="13">
    <source>
        <dbReference type="ARBA" id="ARBA00023237"/>
    </source>
</evidence>
<dbReference type="GO" id="GO:0009279">
    <property type="term" value="C:cell outer membrane"/>
    <property type="evidence" value="ECO:0007669"/>
    <property type="project" value="UniProtKB-SubCell"/>
</dbReference>
<evidence type="ECO:0000256" key="3">
    <source>
        <dbReference type="ARBA" id="ARBA00022448"/>
    </source>
</evidence>
<organism evidence="19 20">
    <name type="scientific">Oscillatoria acuminata PCC 6304</name>
    <dbReference type="NCBI Taxonomy" id="56110"/>
    <lineage>
        <taxon>Bacteria</taxon>
        <taxon>Bacillati</taxon>
        <taxon>Cyanobacteriota</taxon>
        <taxon>Cyanophyceae</taxon>
        <taxon>Oscillatoriophycideae</taxon>
        <taxon>Oscillatoriales</taxon>
        <taxon>Oscillatoriaceae</taxon>
        <taxon>Oscillatoria</taxon>
    </lineage>
</organism>
<dbReference type="InterPro" id="IPR019554">
    <property type="entry name" value="Soluble_ligand-bd"/>
</dbReference>
<dbReference type="InParanoid" id="K9TIS9"/>
<dbReference type="Gene3D" id="3.30.1950.10">
    <property type="entry name" value="wza like domain"/>
    <property type="match status" value="1"/>
</dbReference>
<feature type="region of interest" description="Disordered" evidence="15">
    <location>
        <begin position="1"/>
        <end position="27"/>
    </location>
</feature>
<evidence type="ECO:0000259" key="17">
    <source>
        <dbReference type="Pfam" id="PF10531"/>
    </source>
</evidence>
<evidence type="ECO:0000256" key="8">
    <source>
        <dbReference type="ARBA" id="ARBA00023047"/>
    </source>
</evidence>
<dbReference type="GO" id="GO:0046930">
    <property type="term" value="C:pore complex"/>
    <property type="evidence" value="ECO:0007669"/>
    <property type="project" value="UniProtKB-KW"/>
</dbReference>
<dbReference type="Pfam" id="PF22461">
    <property type="entry name" value="SLBB_2"/>
    <property type="match status" value="1"/>
</dbReference>
<gene>
    <name evidence="19" type="ORF">Oscil6304_2673</name>
</gene>
<keyword evidence="13" id="KW-0998">Cell outer membrane</keyword>
<evidence type="ECO:0000256" key="9">
    <source>
        <dbReference type="ARBA" id="ARBA00023065"/>
    </source>
</evidence>
<dbReference type="STRING" id="56110.Oscil6304_2673"/>
<keyword evidence="4" id="KW-1134">Transmembrane beta strand</keyword>
<feature type="domain" description="Soluble ligand binding" evidence="17">
    <location>
        <begin position="381"/>
        <end position="412"/>
    </location>
</feature>
<evidence type="ECO:0000256" key="7">
    <source>
        <dbReference type="ARBA" id="ARBA00022729"/>
    </source>
</evidence>
<dbReference type="InterPro" id="IPR003715">
    <property type="entry name" value="Poly_export_N"/>
</dbReference>
<keyword evidence="9" id="KW-0406">Ion transport</keyword>
<keyword evidence="11" id="KW-0472">Membrane</keyword>
<accession>K9TIS9</accession>
<evidence type="ECO:0000256" key="10">
    <source>
        <dbReference type="ARBA" id="ARBA00023114"/>
    </source>
</evidence>
<dbReference type="HOGENOM" id="CLU_022181_1_0_3"/>
<dbReference type="InterPro" id="IPR054765">
    <property type="entry name" value="SLBB_dom"/>
</dbReference>
<dbReference type="AlphaFoldDB" id="K9TIS9"/>
<keyword evidence="12" id="KW-0564">Palmitate</keyword>
<dbReference type="GO" id="GO:0015159">
    <property type="term" value="F:polysaccharide transmembrane transporter activity"/>
    <property type="evidence" value="ECO:0007669"/>
    <property type="project" value="InterPro"/>
</dbReference>
<dbReference type="GO" id="GO:0015288">
    <property type="term" value="F:porin activity"/>
    <property type="evidence" value="ECO:0007669"/>
    <property type="project" value="UniProtKB-KW"/>
</dbReference>
<dbReference type="RefSeq" id="WP_015148924.1">
    <property type="nucleotide sequence ID" value="NC_019693.1"/>
</dbReference>
<keyword evidence="3" id="KW-0813">Transport</keyword>
<feature type="domain" description="SLBB" evidence="18">
    <location>
        <begin position="113"/>
        <end position="202"/>
    </location>
</feature>
<comment type="similarity">
    <text evidence="2">Belongs to the BexD/CtrA/VexA family.</text>
</comment>
<dbReference type="InterPro" id="IPR049712">
    <property type="entry name" value="Poly_export"/>
</dbReference>
<keyword evidence="5" id="KW-0762">Sugar transport</keyword>
<evidence type="ECO:0000256" key="4">
    <source>
        <dbReference type="ARBA" id="ARBA00022452"/>
    </source>
</evidence>